<dbReference type="OrthoDB" id="1102012at2759"/>
<accession>A0A5S9WME7</accession>
<evidence type="ECO:0000313" key="3">
    <source>
        <dbReference type="Proteomes" id="UP000434276"/>
    </source>
</evidence>
<protein>
    <submittedName>
        <fullName evidence="2">Uncharacterized protein</fullName>
    </submittedName>
</protein>
<feature type="region of interest" description="Disordered" evidence="1">
    <location>
        <begin position="49"/>
        <end position="76"/>
    </location>
</feature>
<dbReference type="EMBL" id="CACSHJ010000087">
    <property type="protein sequence ID" value="CAA0273133.1"/>
    <property type="molecule type" value="Genomic_DNA"/>
</dbReference>
<evidence type="ECO:0000313" key="2">
    <source>
        <dbReference type="EMBL" id="CAA0273133.1"/>
    </source>
</evidence>
<feature type="region of interest" description="Disordered" evidence="1">
    <location>
        <begin position="318"/>
        <end position="339"/>
    </location>
</feature>
<reference evidence="2 3" key="1">
    <citation type="submission" date="2019-12" db="EMBL/GenBank/DDBJ databases">
        <authorList>
            <person name="Jiao W.-B."/>
            <person name="Schneeberger K."/>
        </authorList>
    </citation>
    <scope>NUCLEOTIDE SEQUENCE [LARGE SCALE GENOMIC DNA]</scope>
    <source>
        <strain evidence="3">cv. C24</strain>
    </source>
</reference>
<name>A0A5S9WME7_ARATH</name>
<dbReference type="Proteomes" id="UP000434276">
    <property type="component" value="Unassembled WGS sequence"/>
</dbReference>
<sequence>MQISAGHICDVLHHQTAPHVQLPVELVDISDDDEDDSSSIVPVRNRQNSVPMSTEVPGVSSVTSRLAKRKRDTPSEEFLSQKQQKGKGVVVSIYFRSSNSVLLSLNKGDSVKVLVRGFECELSHAKINALFYQKPVGARTQRIQTAGLVYDEEGYVSIDRGRLVYRIAHKMAIDFGEVVYDHVFQLALKPVSNFFLSFPSLIYCLIQTQHPDIQILKRTSASVSQGQSAGKKVASSTAPATPLGLRAAVQQAVTILQAALDAVKKGEIEDVEFDQSADGDQNTWQVVADDVESQEWKLAWRGIKDKIHREDIKDIISKNKERNRLGNKEDSISRESRRS</sequence>
<dbReference type="AlphaFoldDB" id="A0A5S9WME7"/>
<organism evidence="2 3">
    <name type="scientific">Arabidopsis thaliana</name>
    <name type="common">Mouse-ear cress</name>
    <dbReference type="NCBI Taxonomy" id="3702"/>
    <lineage>
        <taxon>Eukaryota</taxon>
        <taxon>Viridiplantae</taxon>
        <taxon>Streptophyta</taxon>
        <taxon>Embryophyta</taxon>
        <taxon>Tracheophyta</taxon>
        <taxon>Spermatophyta</taxon>
        <taxon>Magnoliopsida</taxon>
        <taxon>eudicotyledons</taxon>
        <taxon>Gunneridae</taxon>
        <taxon>Pentapetalae</taxon>
        <taxon>rosids</taxon>
        <taxon>malvids</taxon>
        <taxon>Brassicales</taxon>
        <taxon>Brassicaceae</taxon>
        <taxon>Camelineae</taxon>
        <taxon>Arabidopsis</taxon>
    </lineage>
</organism>
<gene>
    <name evidence="2" type="ORF">C24_LOCUS3629</name>
</gene>
<proteinExistence type="predicted"/>
<dbReference type="ExpressionAtlas" id="A0A5S9WME7">
    <property type="expression patterns" value="differential"/>
</dbReference>
<evidence type="ECO:0000256" key="1">
    <source>
        <dbReference type="SAM" id="MobiDB-lite"/>
    </source>
</evidence>